<organism evidence="1 2">
    <name type="scientific">Bacteroides uniformis</name>
    <dbReference type="NCBI Taxonomy" id="820"/>
    <lineage>
        <taxon>Bacteria</taxon>
        <taxon>Pseudomonadati</taxon>
        <taxon>Bacteroidota</taxon>
        <taxon>Bacteroidia</taxon>
        <taxon>Bacteroidales</taxon>
        <taxon>Bacteroidaceae</taxon>
        <taxon>Bacteroides</taxon>
    </lineage>
</organism>
<evidence type="ECO:0000313" key="2">
    <source>
        <dbReference type="Proteomes" id="UP000095614"/>
    </source>
</evidence>
<gene>
    <name evidence="1" type="ORF">ERS852462_03620</name>
</gene>
<proteinExistence type="predicted"/>
<evidence type="ECO:0000313" key="1">
    <source>
        <dbReference type="EMBL" id="CUP44134.1"/>
    </source>
</evidence>
<name>A0A174N5V8_BACUN</name>
<accession>A0A174N5V8</accession>
<protein>
    <submittedName>
        <fullName evidence="1">Uncharacterized protein</fullName>
    </submittedName>
</protein>
<dbReference type="Proteomes" id="UP000095614">
    <property type="component" value="Unassembled WGS sequence"/>
</dbReference>
<dbReference type="AlphaFoldDB" id="A0A174N5V8"/>
<dbReference type="EMBL" id="CZAF01000011">
    <property type="protein sequence ID" value="CUP44134.1"/>
    <property type="molecule type" value="Genomic_DNA"/>
</dbReference>
<sequence>MIEALIVLGCLYASYRLFRKPGEKFFYDD</sequence>
<reference evidence="1 2" key="1">
    <citation type="submission" date="2015-09" db="EMBL/GenBank/DDBJ databases">
        <authorList>
            <consortium name="Pathogen Informatics"/>
        </authorList>
    </citation>
    <scope>NUCLEOTIDE SEQUENCE [LARGE SCALE GENOMIC DNA]</scope>
    <source>
        <strain evidence="1 2">2789STDY5834847</strain>
    </source>
</reference>